<dbReference type="InterPro" id="IPR011993">
    <property type="entry name" value="PH-like_dom_sf"/>
</dbReference>
<feature type="region of interest" description="Disordered" evidence="15">
    <location>
        <begin position="465"/>
        <end position="484"/>
    </location>
</feature>
<dbReference type="GO" id="GO:0015485">
    <property type="term" value="F:cholesterol binding"/>
    <property type="evidence" value="ECO:0007669"/>
    <property type="project" value="TreeGrafter"/>
</dbReference>
<reference evidence="17" key="1">
    <citation type="submission" date="2022-12" db="EMBL/GenBank/DDBJ databases">
        <title>Genome assemblies of Blomia tropicalis.</title>
        <authorList>
            <person name="Cui Y."/>
        </authorList>
    </citation>
    <scope>NUCLEOTIDE SEQUENCE</scope>
    <source>
        <tissue evidence="17">Adult mites</tissue>
    </source>
</reference>
<comment type="similarity">
    <text evidence="4 13">Belongs to the OSBP family.</text>
</comment>
<evidence type="ECO:0000256" key="9">
    <source>
        <dbReference type="ARBA" id="ARBA00022824"/>
    </source>
</evidence>
<dbReference type="SMART" id="SM00233">
    <property type="entry name" value="PH"/>
    <property type="match status" value="1"/>
</dbReference>
<dbReference type="InterPro" id="IPR000648">
    <property type="entry name" value="Oxysterol-bd"/>
</dbReference>
<dbReference type="InterPro" id="IPR018494">
    <property type="entry name" value="Oxysterol-bd_CS"/>
</dbReference>
<gene>
    <name evidence="17" type="ORF">RDWZM_008001</name>
</gene>
<proteinExistence type="inferred from homology"/>
<keyword evidence="7" id="KW-0963">Cytoplasm</keyword>
<dbReference type="Gene3D" id="2.40.160.120">
    <property type="match status" value="1"/>
</dbReference>
<keyword evidence="11" id="KW-0446">Lipid-binding</keyword>
<evidence type="ECO:0000313" key="18">
    <source>
        <dbReference type="Proteomes" id="UP001142055"/>
    </source>
</evidence>
<evidence type="ECO:0000256" key="6">
    <source>
        <dbReference type="ARBA" id="ARBA00022475"/>
    </source>
</evidence>
<evidence type="ECO:0000256" key="11">
    <source>
        <dbReference type="ARBA" id="ARBA00023121"/>
    </source>
</evidence>
<dbReference type="AlphaFoldDB" id="A0A9Q0M0V6"/>
<dbReference type="Gene3D" id="3.30.70.3490">
    <property type="match status" value="1"/>
</dbReference>
<keyword evidence="12" id="KW-0472">Membrane</keyword>
<dbReference type="GO" id="GO:0006699">
    <property type="term" value="P:bile acid biosynthetic process"/>
    <property type="evidence" value="ECO:0007669"/>
    <property type="project" value="UniProtKB-ARBA"/>
</dbReference>
<comment type="subcellular location">
    <subcellularLocation>
        <location evidence="1">Cell membrane</location>
    </subcellularLocation>
    <subcellularLocation>
        <location evidence="2">Cytoplasm</location>
        <location evidence="2">Cytosol</location>
    </subcellularLocation>
    <subcellularLocation>
        <location evidence="3">Endoplasmic reticulum membrane</location>
    </subcellularLocation>
</comment>
<feature type="region of interest" description="Disordered" evidence="15">
    <location>
        <begin position="1"/>
        <end position="23"/>
    </location>
</feature>
<dbReference type="Pfam" id="PF15409">
    <property type="entry name" value="PH_8"/>
    <property type="match status" value="1"/>
</dbReference>
<dbReference type="CDD" id="cd13287">
    <property type="entry name" value="PH_ORP3_ORP6_ORP7"/>
    <property type="match status" value="1"/>
</dbReference>
<evidence type="ECO:0000313" key="17">
    <source>
        <dbReference type="EMBL" id="KAJ6216844.1"/>
    </source>
</evidence>
<evidence type="ECO:0000256" key="4">
    <source>
        <dbReference type="ARBA" id="ARBA00008842"/>
    </source>
</evidence>
<name>A0A9Q0M0V6_BLOTA</name>
<dbReference type="Gene3D" id="2.30.29.30">
    <property type="entry name" value="Pleckstrin-homology domain (PH domain)/Phosphotyrosine-binding domain (PTB)"/>
    <property type="match status" value="1"/>
</dbReference>
<evidence type="ECO:0000256" key="5">
    <source>
        <dbReference type="ARBA" id="ARBA00022448"/>
    </source>
</evidence>
<evidence type="ECO:0000256" key="2">
    <source>
        <dbReference type="ARBA" id="ARBA00004514"/>
    </source>
</evidence>
<evidence type="ECO:0000256" key="13">
    <source>
        <dbReference type="RuleBase" id="RU003844"/>
    </source>
</evidence>
<protein>
    <recommendedName>
        <fullName evidence="14">Oxysterol-binding protein</fullName>
    </recommendedName>
</protein>
<keyword evidence="5 14" id="KW-0813">Transport</keyword>
<accession>A0A9Q0M0V6</accession>
<keyword evidence="10 14" id="KW-0445">Lipid transport</keyword>
<dbReference type="GO" id="GO:0005886">
    <property type="term" value="C:plasma membrane"/>
    <property type="evidence" value="ECO:0007669"/>
    <property type="project" value="UniProtKB-SubCell"/>
</dbReference>
<evidence type="ECO:0000256" key="15">
    <source>
        <dbReference type="SAM" id="MobiDB-lite"/>
    </source>
</evidence>
<dbReference type="PANTHER" id="PTHR10972">
    <property type="entry name" value="OXYSTEROL-BINDING PROTEIN-RELATED"/>
    <property type="match status" value="1"/>
</dbReference>
<sequence length="884" mass="101811">MDVNNKNGASVVNSSTNESCGISSSEDEFATKNVSNEQIMLNNNKNVVCYNPNIKIKSSGSGSQLSSLEHNLVDHQLPESIDIVSKQSYKDENKWQILEGLKDGQRFEEKPLKFSGFMLKRRKRPLKGWHKRFFCLENGRLSYAKSASDITKGKTHGSIDVGLSVISTKSSSRRIDIDSEYYIFHLKVKKIDNFNQWVNALKSHRLARQHEINYGNSLNNLICDNGIIGLQPLSNNNRTNDLLSPELTTTKFNEIEIDDDLLRLQEKLIKLSSLLKTIEVSTGDSITDFEGFKYKKPRRRFHLRKKKSNVSKSVEHPIENHVTMKDDQLSLKGTNYLSLSHPSLAEEECGSHITTQTDGIDETRKPLSKTEAMNQFILVANELNSSYRELLKSFQEERAQRIRLDSYQNTSTDDWRTKRMTSMTNNRVNSLEEYDEPTFHQNLSRYSLDDTSVLSMSEYYDAEDKVSRSDYNSSTSEEDDDDESVITDFSEDGANYQSIVEKSDQSHHTGRRTMLPSVQPSSDISLWTLLCKNIGKDLSKISMPVTINEPLNVLQRLCEELEYCELLDMAATVDDPVQRMLLMASFAISAYSSSSYRAGHKPFNPLLGETYECVREDKGFRFQSEQVSHHPPISACHAESDTFIFWQDLRVKSKFWGKSMEVIPFGMVNVILKPYNCHYKWNKITTCVHNLFKGERYVDNYGELTITDGSLTCKITFEKAGYWSNRKNEISGVITTAKGDVIEKLFGRWNESIYCGTSPSTRCIWRPGSMPENHSEYYGFSRFAIELNELTDDDRLTLPPTDTRFRPDQRLLEEGNIAKAESIKLELEQAQRDRRRSREERGIPEYEPLWFREMVNNEEVFICNGKYWEAKENHFNDIEFTQLW</sequence>
<dbReference type="PANTHER" id="PTHR10972:SF203">
    <property type="entry name" value="OXYSTEROL-BINDING PROTEIN HOMOLOG 3"/>
    <property type="match status" value="1"/>
</dbReference>
<keyword evidence="9" id="KW-0256">Endoplasmic reticulum</keyword>
<evidence type="ECO:0000256" key="12">
    <source>
        <dbReference type="ARBA" id="ARBA00023136"/>
    </source>
</evidence>
<evidence type="ECO:0000256" key="10">
    <source>
        <dbReference type="ARBA" id="ARBA00023055"/>
    </source>
</evidence>
<dbReference type="Pfam" id="PF01237">
    <property type="entry name" value="Oxysterol_BP"/>
    <property type="match status" value="1"/>
</dbReference>
<keyword evidence="8" id="KW-0597">Phosphoprotein</keyword>
<dbReference type="GO" id="GO:0005789">
    <property type="term" value="C:endoplasmic reticulum membrane"/>
    <property type="evidence" value="ECO:0007669"/>
    <property type="project" value="UniProtKB-SubCell"/>
</dbReference>
<dbReference type="PROSITE" id="PS01013">
    <property type="entry name" value="OSBP"/>
    <property type="match status" value="1"/>
</dbReference>
<evidence type="ECO:0000256" key="8">
    <source>
        <dbReference type="ARBA" id="ARBA00022553"/>
    </source>
</evidence>
<dbReference type="FunFam" id="2.40.160.120:FF:000001">
    <property type="entry name" value="Oxysterol-binding protein"/>
    <property type="match status" value="1"/>
</dbReference>
<dbReference type="GO" id="GO:0097038">
    <property type="term" value="C:perinuclear endoplasmic reticulum"/>
    <property type="evidence" value="ECO:0007669"/>
    <property type="project" value="TreeGrafter"/>
</dbReference>
<dbReference type="GO" id="GO:0005829">
    <property type="term" value="C:cytosol"/>
    <property type="evidence" value="ECO:0007669"/>
    <property type="project" value="UniProtKB-SubCell"/>
</dbReference>
<dbReference type="InterPro" id="IPR037239">
    <property type="entry name" value="OSBP_sf"/>
</dbReference>
<dbReference type="InterPro" id="IPR041680">
    <property type="entry name" value="PH_8"/>
</dbReference>
<keyword evidence="6" id="KW-1003">Cell membrane</keyword>
<evidence type="ECO:0000256" key="14">
    <source>
        <dbReference type="RuleBase" id="RU003845"/>
    </source>
</evidence>
<comment type="caution">
    <text evidence="17">The sequence shown here is derived from an EMBL/GenBank/DDBJ whole genome shotgun (WGS) entry which is preliminary data.</text>
</comment>
<dbReference type="EMBL" id="JAPWDV010000003">
    <property type="protein sequence ID" value="KAJ6216844.1"/>
    <property type="molecule type" value="Genomic_DNA"/>
</dbReference>
<keyword evidence="18" id="KW-1185">Reference proteome</keyword>
<dbReference type="Proteomes" id="UP001142055">
    <property type="component" value="Chromosome 3"/>
</dbReference>
<dbReference type="GO" id="GO:0120015">
    <property type="term" value="F:sterol transfer activity"/>
    <property type="evidence" value="ECO:0007669"/>
    <property type="project" value="UniProtKB-ARBA"/>
</dbReference>
<dbReference type="OMA" id="RQSLSQX"/>
<dbReference type="SUPFAM" id="SSF50729">
    <property type="entry name" value="PH domain-like"/>
    <property type="match status" value="1"/>
</dbReference>
<dbReference type="FunFam" id="2.30.29.30:FF:000011">
    <property type="entry name" value="Oxysterol-binding protein"/>
    <property type="match status" value="1"/>
</dbReference>
<evidence type="ECO:0000256" key="7">
    <source>
        <dbReference type="ARBA" id="ARBA00022490"/>
    </source>
</evidence>
<organism evidence="17 18">
    <name type="scientific">Blomia tropicalis</name>
    <name type="common">Mite</name>
    <dbReference type="NCBI Taxonomy" id="40697"/>
    <lineage>
        <taxon>Eukaryota</taxon>
        <taxon>Metazoa</taxon>
        <taxon>Ecdysozoa</taxon>
        <taxon>Arthropoda</taxon>
        <taxon>Chelicerata</taxon>
        <taxon>Arachnida</taxon>
        <taxon>Acari</taxon>
        <taxon>Acariformes</taxon>
        <taxon>Sarcoptiformes</taxon>
        <taxon>Astigmata</taxon>
        <taxon>Glycyphagoidea</taxon>
        <taxon>Echimyopodidae</taxon>
        <taxon>Blomia</taxon>
    </lineage>
</organism>
<dbReference type="InterPro" id="IPR001849">
    <property type="entry name" value="PH_domain"/>
</dbReference>
<dbReference type="GO" id="GO:0005634">
    <property type="term" value="C:nucleus"/>
    <property type="evidence" value="ECO:0007669"/>
    <property type="project" value="UniProtKB-ARBA"/>
</dbReference>
<dbReference type="PROSITE" id="PS50003">
    <property type="entry name" value="PH_DOMAIN"/>
    <property type="match status" value="1"/>
</dbReference>
<feature type="domain" description="PH" evidence="16">
    <location>
        <begin position="111"/>
        <end position="206"/>
    </location>
</feature>
<evidence type="ECO:0000256" key="3">
    <source>
        <dbReference type="ARBA" id="ARBA00004586"/>
    </source>
</evidence>
<dbReference type="SUPFAM" id="SSF144000">
    <property type="entry name" value="Oxysterol-binding protein-like"/>
    <property type="match status" value="1"/>
</dbReference>
<evidence type="ECO:0000256" key="1">
    <source>
        <dbReference type="ARBA" id="ARBA00004236"/>
    </source>
</evidence>
<evidence type="ECO:0000259" key="16">
    <source>
        <dbReference type="PROSITE" id="PS50003"/>
    </source>
</evidence>